<proteinExistence type="predicted"/>
<organism evidence="1">
    <name type="scientific">Echinostoma caproni</name>
    <dbReference type="NCBI Taxonomy" id="27848"/>
    <lineage>
        <taxon>Eukaryota</taxon>
        <taxon>Metazoa</taxon>
        <taxon>Spiralia</taxon>
        <taxon>Lophotrochozoa</taxon>
        <taxon>Platyhelminthes</taxon>
        <taxon>Trematoda</taxon>
        <taxon>Digenea</taxon>
        <taxon>Plagiorchiida</taxon>
        <taxon>Echinostomata</taxon>
        <taxon>Echinostomatoidea</taxon>
        <taxon>Echinostomatidae</taxon>
        <taxon>Echinostoma</taxon>
    </lineage>
</organism>
<reference evidence="1" key="1">
    <citation type="submission" date="2016-06" db="UniProtKB">
        <authorList>
            <consortium name="WormBaseParasite"/>
        </authorList>
    </citation>
    <scope>IDENTIFICATION</scope>
</reference>
<dbReference type="WBParaSite" id="ECPE_0001811601-mRNA-1">
    <property type="protein sequence ID" value="ECPE_0001811601-mRNA-1"/>
    <property type="gene ID" value="ECPE_0001811601"/>
</dbReference>
<protein>
    <submittedName>
        <fullName evidence="1">Tick transposon</fullName>
    </submittedName>
</protein>
<evidence type="ECO:0000313" key="1">
    <source>
        <dbReference type="WBParaSite" id="ECPE_0001811601-mRNA-1"/>
    </source>
</evidence>
<sequence length="267" mass="30492">LGRETPDIHFVMNNDSLRSVATERDLRVIISSSMKTQINTVRACSAARSRLGAIRRSFDGLSLTTFKNAFNPHVWRRIEYSEPTVYPCRLSEIRQIGTGTALRHSPSCGISYEGQLQAPKLYLVSYSRLRGDLINLWKILRGDLGRELRAMFPLRESNRTRSHRLTLRKLESSGLPLVYQLSPSAASLWNSLPSEVVEEQNEVRFKRRLDEHLVRRSQRSGNGAKLRGSQLPNQLNSLLGATPIRRRHNELDIRLTSHIRPVETELT</sequence>
<accession>A0A183BFT2</accession>
<name>A0A183BFT2_9TREM</name>
<dbReference type="AlphaFoldDB" id="A0A183BFT2"/>